<dbReference type="EMBL" id="QYSE01000001">
    <property type="protein sequence ID" value="RJF37120.1"/>
    <property type="molecule type" value="Genomic_DNA"/>
</dbReference>
<dbReference type="RefSeq" id="WP_119852002.1">
    <property type="nucleotide sequence ID" value="NZ_QYSE01000001.1"/>
</dbReference>
<dbReference type="PANTHER" id="PTHR42194">
    <property type="entry name" value="UPF0276 PROTEIN HI_1600"/>
    <property type="match status" value="1"/>
</dbReference>
<comment type="similarity">
    <text evidence="1">Belongs to the UPF0276 family.</text>
</comment>
<protein>
    <recommendedName>
        <fullName evidence="1">UPF0276 protein D4741_03270</fullName>
    </recommendedName>
</protein>
<dbReference type="InterPro" id="IPR007801">
    <property type="entry name" value="MbnB/TglH/ChrH"/>
</dbReference>
<organism evidence="2 3">
    <name type="scientific">Pseudoalteromonas gelatinilytica</name>
    <dbReference type="NCBI Taxonomy" id="1703256"/>
    <lineage>
        <taxon>Bacteria</taxon>
        <taxon>Pseudomonadati</taxon>
        <taxon>Pseudomonadota</taxon>
        <taxon>Gammaproteobacteria</taxon>
        <taxon>Alteromonadales</taxon>
        <taxon>Pseudoalteromonadaceae</taxon>
        <taxon>Pseudoalteromonas</taxon>
    </lineage>
</organism>
<dbReference type="InterPro" id="IPR036237">
    <property type="entry name" value="Xyl_isomerase-like_sf"/>
</dbReference>
<dbReference type="PANTHER" id="PTHR42194:SF1">
    <property type="entry name" value="UPF0276 PROTEIN HI_1600"/>
    <property type="match status" value="1"/>
</dbReference>
<dbReference type="AlphaFoldDB" id="A0A3A3ELB2"/>
<dbReference type="HAMAP" id="MF_00697">
    <property type="entry name" value="UPF0276"/>
    <property type="match status" value="1"/>
</dbReference>
<proteinExistence type="inferred from homology"/>
<dbReference type="NCBIfam" id="NF003818">
    <property type="entry name" value="PRK05409.1"/>
    <property type="match status" value="1"/>
</dbReference>
<name>A0A3A3ELB2_9GAMM</name>
<reference evidence="2 3" key="1">
    <citation type="submission" date="2018-09" db="EMBL/GenBank/DDBJ databases">
        <title>Identification of marine bacteria producing industrial enzymes.</title>
        <authorList>
            <person name="Cheng T.H."/>
            <person name="Saidin J."/>
            <person name="Muhd D.D."/>
            <person name="Isa M.N.M."/>
            <person name="Bakar M.F.A."/>
            <person name="Ismail N."/>
        </authorList>
    </citation>
    <scope>NUCLEOTIDE SEQUENCE [LARGE SCALE GENOMIC DNA]</scope>
    <source>
        <strain evidence="2 3">MNAD 1.6</strain>
    </source>
</reference>
<dbReference type="SUPFAM" id="SSF51658">
    <property type="entry name" value="Xylose isomerase-like"/>
    <property type="match status" value="1"/>
</dbReference>
<gene>
    <name evidence="2" type="ORF">D4741_03270</name>
</gene>
<dbReference type="Gene3D" id="3.20.20.150">
    <property type="entry name" value="Divalent-metal-dependent TIM barrel enzymes"/>
    <property type="match status" value="1"/>
</dbReference>
<evidence type="ECO:0000256" key="1">
    <source>
        <dbReference type="HAMAP-Rule" id="MF_00697"/>
    </source>
</evidence>
<evidence type="ECO:0000313" key="2">
    <source>
        <dbReference type="EMBL" id="RJF37120.1"/>
    </source>
</evidence>
<accession>A0A3A3ELB2</accession>
<dbReference type="Proteomes" id="UP000265938">
    <property type="component" value="Unassembled WGS sequence"/>
</dbReference>
<dbReference type="Pfam" id="PF05114">
    <property type="entry name" value="MbnB_TglH_ChrH"/>
    <property type="match status" value="1"/>
</dbReference>
<sequence length="287" mass="32381">MLNKSAADFGQIGLGLRREMLDEMLIDVPKPIEFLEVAPENWLKLGGRFGKQFKQLIEQHAFICHGLSLSIGSPAELDIDFVQSLKAFFKEHNIRLFSEHLSYCSGEGHMYDLMPIPFTEEAIKHVASRIRQVQDILEQPIAIENVSYYGAPGQQMTELEFTNAVLEEADCQLLLDVNNIYVNSINHGYDAEQFLAALPTKRIAYGHVAGHYTEAEDLLVDTHGAPVIDPVWRLLEKAYDVHGVFPTLLERDFNIPPMSELLAELKTIETLQHTANKQNQVTVKHSA</sequence>
<comment type="caution">
    <text evidence="2">The sequence shown here is derived from an EMBL/GenBank/DDBJ whole genome shotgun (WGS) entry which is preliminary data.</text>
</comment>
<evidence type="ECO:0000313" key="3">
    <source>
        <dbReference type="Proteomes" id="UP000265938"/>
    </source>
</evidence>